<dbReference type="SUPFAM" id="SSF48264">
    <property type="entry name" value="Cytochrome P450"/>
    <property type="match status" value="1"/>
</dbReference>
<dbReference type="Gene3D" id="1.10.630.10">
    <property type="entry name" value="Cytochrome P450"/>
    <property type="match status" value="1"/>
</dbReference>
<evidence type="ECO:0000256" key="2">
    <source>
        <dbReference type="ARBA" id="ARBA00022723"/>
    </source>
</evidence>
<keyword evidence="2 5" id="KW-0479">Metal-binding</keyword>
<keyword evidence="7" id="KW-0812">Transmembrane</keyword>
<evidence type="ECO:0000256" key="7">
    <source>
        <dbReference type="SAM" id="Phobius"/>
    </source>
</evidence>
<comment type="caution">
    <text evidence="8">The sequence shown here is derived from an EMBL/GenBank/DDBJ whole genome shotgun (WGS) entry which is preliminary data.</text>
</comment>
<sequence>MALAILASPVACGVILLYALYSILGYIRFNLKYRFPNHVSGRVPLLGNMLQIPKHPAEQRVHFAKLAKKYGEMFTLKLGSKHWVFLNSHRVVGELLDKRGALYVSRQDLPMAGEVASGGKRLVFLPYGESWKWQRKVIHEILGPAQRSVYGPFQDVESRALLHGYLTKPDTWHLSNAQYSSSVIMSMTFGRRTTLHDETTRKIIAINDELTKSFEPGSNLIDAFPSLARIPLAKHLQPWRWWGDNLYNAALKNFSAEFDQLVERQKNGKVPKCFASEFLRLGRDKDISREDMVFLFGSLIEAGSDTTRVSLNQLAAAAALFPDWVTRAREYLDKVCGSNAERLPNADDAPNLPYIKAAAKETVRWNPSFGEIAHSLTQDDEFEGYRFPAGTTFSWNHWGIHNDPNEYVEPERFWPDRFLNDDIDKPIKGHLGFGIGRRVCPGWHVASNSLFLGIARIIYCFDFQTLPDQPIPVGKPFSIGVDKPYEVKVVVRSPAHAELIRRECDAAAL</sequence>
<protein>
    <submittedName>
        <fullName evidence="8">Cytochrome P450</fullName>
    </submittedName>
</protein>
<name>A0A8K0RA09_9PLEO</name>
<dbReference type="PROSITE" id="PS00086">
    <property type="entry name" value="CYTOCHROME_P450"/>
    <property type="match status" value="1"/>
</dbReference>
<keyword evidence="7" id="KW-0472">Membrane</keyword>
<dbReference type="InterPro" id="IPR050364">
    <property type="entry name" value="Cytochrome_P450_fung"/>
</dbReference>
<evidence type="ECO:0000256" key="3">
    <source>
        <dbReference type="ARBA" id="ARBA00023002"/>
    </source>
</evidence>
<comment type="cofactor">
    <cofactor evidence="5">
        <name>heme</name>
        <dbReference type="ChEBI" id="CHEBI:30413"/>
    </cofactor>
</comment>
<organism evidence="8 9">
    <name type="scientific">Paraphoma chrysanthemicola</name>
    <dbReference type="NCBI Taxonomy" id="798071"/>
    <lineage>
        <taxon>Eukaryota</taxon>
        <taxon>Fungi</taxon>
        <taxon>Dikarya</taxon>
        <taxon>Ascomycota</taxon>
        <taxon>Pezizomycotina</taxon>
        <taxon>Dothideomycetes</taxon>
        <taxon>Pleosporomycetidae</taxon>
        <taxon>Pleosporales</taxon>
        <taxon>Pleosporineae</taxon>
        <taxon>Phaeosphaeriaceae</taxon>
        <taxon>Paraphoma</taxon>
    </lineage>
</organism>
<evidence type="ECO:0000256" key="4">
    <source>
        <dbReference type="ARBA" id="ARBA00023004"/>
    </source>
</evidence>
<accession>A0A8K0RA09</accession>
<dbReference type="AlphaFoldDB" id="A0A8K0RA09"/>
<dbReference type="GO" id="GO:0005506">
    <property type="term" value="F:iron ion binding"/>
    <property type="evidence" value="ECO:0007669"/>
    <property type="project" value="InterPro"/>
</dbReference>
<keyword evidence="4 5" id="KW-0408">Iron</keyword>
<dbReference type="GO" id="GO:0016705">
    <property type="term" value="F:oxidoreductase activity, acting on paired donors, with incorporation or reduction of molecular oxygen"/>
    <property type="evidence" value="ECO:0007669"/>
    <property type="project" value="InterPro"/>
</dbReference>
<dbReference type="PRINTS" id="PR00463">
    <property type="entry name" value="EP450I"/>
</dbReference>
<dbReference type="Pfam" id="PF00067">
    <property type="entry name" value="p450"/>
    <property type="match status" value="1"/>
</dbReference>
<dbReference type="OrthoDB" id="1103324at2759"/>
<dbReference type="PANTHER" id="PTHR46300">
    <property type="entry name" value="P450, PUTATIVE (EUROFUNG)-RELATED-RELATED"/>
    <property type="match status" value="1"/>
</dbReference>
<keyword evidence="3 6" id="KW-0560">Oxidoreductase</keyword>
<dbReference type="CDD" id="cd11065">
    <property type="entry name" value="CYP64-like"/>
    <property type="match status" value="1"/>
</dbReference>
<evidence type="ECO:0000256" key="1">
    <source>
        <dbReference type="ARBA" id="ARBA00010617"/>
    </source>
</evidence>
<keyword evidence="7" id="KW-1133">Transmembrane helix</keyword>
<dbReference type="InterPro" id="IPR001128">
    <property type="entry name" value="Cyt_P450"/>
</dbReference>
<proteinExistence type="inferred from homology"/>
<dbReference type="InterPro" id="IPR036396">
    <property type="entry name" value="Cyt_P450_sf"/>
</dbReference>
<dbReference type="Proteomes" id="UP000813461">
    <property type="component" value="Unassembled WGS sequence"/>
</dbReference>
<keyword evidence="5 6" id="KW-0349">Heme</keyword>
<evidence type="ECO:0000313" key="8">
    <source>
        <dbReference type="EMBL" id="KAH7089416.1"/>
    </source>
</evidence>
<dbReference type="InterPro" id="IPR002401">
    <property type="entry name" value="Cyt_P450_E_grp-I"/>
</dbReference>
<comment type="similarity">
    <text evidence="1 6">Belongs to the cytochrome P450 family.</text>
</comment>
<gene>
    <name evidence="8" type="ORF">FB567DRAFT_626763</name>
</gene>
<keyword evidence="6" id="KW-0503">Monooxygenase</keyword>
<evidence type="ECO:0000256" key="5">
    <source>
        <dbReference type="PIRSR" id="PIRSR602401-1"/>
    </source>
</evidence>
<keyword evidence="9" id="KW-1185">Reference proteome</keyword>
<evidence type="ECO:0000313" key="9">
    <source>
        <dbReference type="Proteomes" id="UP000813461"/>
    </source>
</evidence>
<dbReference type="InterPro" id="IPR017972">
    <property type="entry name" value="Cyt_P450_CS"/>
</dbReference>
<dbReference type="EMBL" id="JAGMVJ010000006">
    <property type="protein sequence ID" value="KAH7089416.1"/>
    <property type="molecule type" value="Genomic_DNA"/>
</dbReference>
<feature type="binding site" description="axial binding residue" evidence="5">
    <location>
        <position position="440"/>
    </location>
    <ligand>
        <name>heme</name>
        <dbReference type="ChEBI" id="CHEBI:30413"/>
    </ligand>
    <ligandPart>
        <name>Fe</name>
        <dbReference type="ChEBI" id="CHEBI:18248"/>
    </ligandPart>
</feature>
<evidence type="ECO:0000256" key="6">
    <source>
        <dbReference type="RuleBase" id="RU000461"/>
    </source>
</evidence>
<dbReference type="GO" id="GO:0004497">
    <property type="term" value="F:monooxygenase activity"/>
    <property type="evidence" value="ECO:0007669"/>
    <property type="project" value="UniProtKB-KW"/>
</dbReference>
<reference evidence="8" key="1">
    <citation type="journal article" date="2021" name="Nat. Commun.">
        <title>Genetic determinants of endophytism in the Arabidopsis root mycobiome.</title>
        <authorList>
            <person name="Mesny F."/>
            <person name="Miyauchi S."/>
            <person name="Thiergart T."/>
            <person name="Pickel B."/>
            <person name="Atanasova L."/>
            <person name="Karlsson M."/>
            <person name="Huettel B."/>
            <person name="Barry K.W."/>
            <person name="Haridas S."/>
            <person name="Chen C."/>
            <person name="Bauer D."/>
            <person name="Andreopoulos W."/>
            <person name="Pangilinan J."/>
            <person name="LaButti K."/>
            <person name="Riley R."/>
            <person name="Lipzen A."/>
            <person name="Clum A."/>
            <person name="Drula E."/>
            <person name="Henrissat B."/>
            <person name="Kohler A."/>
            <person name="Grigoriev I.V."/>
            <person name="Martin F.M."/>
            <person name="Hacquard S."/>
        </authorList>
    </citation>
    <scope>NUCLEOTIDE SEQUENCE</scope>
    <source>
        <strain evidence="8">MPI-SDFR-AT-0120</strain>
    </source>
</reference>
<feature type="transmembrane region" description="Helical" evidence="7">
    <location>
        <begin position="6"/>
        <end position="27"/>
    </location>
</feature>
<dbReference type="GO" id="GO:0020037">
    <property type="term" value="F:heme binding"/>
    <property type="evidence" value="ECO:0007669"/>
    <property type="project" value="InterPro"/>
</dbReference>
<dbReference type="PANTHER" id="PTHR46300:SF12">
    <property type="entry name" value="P450, PUTATIVE (EUROFUNG)-RELATED"/>
    <property type="match status" value="1"/>
</dbReference>